<evidence type="ECO:0000256" key="4">
    <source>
        <dbReference type="ARBA" id="ARBA00023143"/>
    </source>
</evidence>
<comment type="similarity">
    <text evidence="1 5">Belongs to the FliD family.</text>
</comment>
<dbReference type="Pfam" id="PF02465">
    <property type="entry name" value="FliD_N"/>
    <property type="match status" value="1"/>
</dbReference>
<evidence type="ECO:0000256" key="2">
    <source>
        <dbReference type="ARBA" id="ARBA00011255"/>
    </source>
</evidence>
<keyword evidence="3" id="KW-0175">Coiled coil</keyword>
<evidence type="ECO:0000256" key="3">
    <source>
        <dbReference type="ARBA" id="ARBA00023054"/>
    </source>
</evidence>
<evidence type="ECO:0000313" key="9">
    <source>
        <dbReference type="Proteomes" id="UP000645257"/>
    </source>
</evidence>
<keyword evidence="9" id="KW-1185">Reference proteome</keyword>
<comment type="function">
    <text evidence="5">Required for morphogenesis and for the elongation of the flagellar filament by facilitating polymerization of the flagellin monomers at the tip of growing filament. Forms a capping structure, which prevents flagellin subunits (transported through the central channel of the flagellum) from leaking out without polymerization at the distal end.</text>
</comment>
<comment type="caution">
    <text evidence="8">The sequence shown here is derived from an EMBL/GenBank/DDBJ whole genome shotgun (WGS) entry which is preliminary data.</text>
</comment>
<dbReference type="Proteomes" id="UP000645257">
    <property type="component" value="Unassembled WGS sequence"/>
</dbReference>
<evidence type="ECO:0000313" key="8">
    <source>
        <dbReference type="EMBL" id="GGY25495.1"/>
    </source>
</evidence>
<dbReference type="AlphaFoldDB" id="A0A918P5D8"/>
<dbReference type="Pfam" id="PF07195">
    <property type="entry name" value="FliD_C"/>
    <property type="match status" value="1"/>
</dbReference>
<name>A0A918P5D8_9NEIS</name>
<keyword evidence="4 5" id="KW-0975">Bacterial flagellum</keyword>
<sequence>MASLIDPNILLPTYTLLSGLFSPVSNTASTAQTPSTSIAARTQVSISSLGQLLSALDSFQSTLQSLYSTWQSMQPVANSSNSSVATAYSSSATTNGNYTISVNSLAQSQTLQSNGYASTGSVIGSGSLTVQTGTVSGTTFTSDGSTPATISIANGTLAGIANAINTSGSSINATIVSDASNLYHLVLASNSPGSSKGFTVASSGDAALANFAWTPASPGSMTLTQQGSNASFSVNSVASSYAGNTGIGIGNGLYLNLAGTGSTQISVATSLGSVSDSAQQFVSAFNALQTSINALIGTNIQTGVTGGLRSDPIANRLVGDLNHMALGSFSNGSSSLTSLLQIGIDFQFPQSYGLGGTLTLNSGGLQLAFGSDTNGTVGLIRTAAQSFYNLSNSYSNFGTGSIPLTLTALNKQLATENVLNRPAQGTLPGSIASLLISQASTAKGGGLTAQQLYAMMQYASIYALSSPYSVQSALIGNIASLPSASGSRSGNTVNAVA</sequence>
<proteinExistence type="inferred from homology"/>
<organism evidence="8 9">
    <name type="scientific">Paludibacterium paludis</name>
    <dbReference type="NCBI Taxonomy" id="1225769"/>
    <lineage>
        <taxon>Bacteria</taxon>
        <taxon>Pseudomonadati</taxon>
        <taxon>Pseudomonadota</taxon>
        <taxon>Betaproteobacteria</taxon>
        <taxon>Neisseriales</taxon>
        <taxon>Chromobacteriaceae</taxon>
        <taxon>Paludibacterium</taxon>
    </lineage>
</organism>
<dbReference type="GO" id="GO:0009421">
    <property type="term" value="C:bacterial-type flagellum filament cap"/>
    <property type="evidence" value="ECO:0007669"/>
    <property type="project" value="InterPro"/>
</dbReference>
<dbReference type="InterPro" id="IPR010809">
    <property type="entry name" value="FliD_C"/>
</dbReference>
<comment type="subcellular location">
    <subcellularLocation>
        <location evidence="5">Secreted</location>
    </subcellularLocation>
    <subcellularLocation>
        <location evidence="5">Bacterial flagellum</location>
    </subcellularLocation>
</comment>
<evidence type="ECO:0000256" key="5">
    <source>
        <dbReference type="RuleBase" id="RU362066"/>
    </source>
</evidence>
<keyword evidence="5" id="KW-0964">Secreted</keyword>
<dbReference type="GO" id="GO:0009424">
    <property type="term" value="C:bacterial-type flagellum hook"/>
    <property type="evidence" value="ECO:0007669"/>
    <property type="project" value="UniProtKB-UniRule"/>
</dbReference>
<dbReference type="GO" id="GO:0007155">
    <property type="term" value="P:cell adhesion"/>
    <property type="evidence" value="ECO:0007669"/>
    <property type="project" value="InterPro"/>
</dbReference>
<gene>
    <name evidence="8" type="ORF">GCM10011289_31380</name>
</gene>
<dbReference type="InterPro" id="IPR003481">
    <property type="entry name" value="FliD_N"/>
</dbReference>
<dbReference type="PANTHER" id="PTHR30288">
    <property type="entry name" value="FLAGELLAR CAP/ASSEMBLY PROTEIN FLID"/>
    <property type="match status" value="1"/>
</dbReference>
<dbReference type="PANTHER" id="PTHR30288:SF0">
    <property type="entry name" value="FLAGELLAR HOOK-ASSOCIATED PROTEIN 2"/>
    <property type="match status" value="1"/>
</dbReference>
<feature type="domain" description="Flagellar hook-associated protein 2 N-terminal" evidence="6">
    <location>
        <begin position="36"/>
        <end position="109"/>
    </location>
</feature>
<accession>A0A918P5D8</accession>
<dbReference type="EMBL" id="BMYX01000021">
    <property type="protein sequence ID" value="GGY25495.1"/>
    <property type="molecule type" value="Genomic_DNA"/>
</dbReference>
<evidence type="ECO:0000259" key="7">
    <source>
        <dbReference type="Pfam" id="PF07195"/>
    </source>
</evidence>
<reference evidence="8" key="2">
    <citation type="submission" date="2020-09" db="EMBL/GenBank/DDBJ databases">
        <authorList>
            <person name="Sun Q."/>
            <person name="Kim S."/>
        </authorList>
    </citation>
    <scope>NUCLEOTIDE SEQUENCE</scope>
    <source>
        <strain evidence="8">KCTC 32182</strain>
    </source>
</reference>
<evidence type="ECO:0000256" key="1">
    <source>
        <dbReference type="ARBA" id="ARBA00009764"/>
    </source>
</evidence>
<dbReference type="GO" id="GO:0005576">
    <property type="term" value="C:extracellular region"/>
    <property type="evidence" value="ECO:0007669"/>
    <property type="project" value="UniProtKB-SubCell"/>
</dbReference>
<dbReference type="RefSeq" id="WP_189536061.1">
    <property type="nucleotide sequence ID" value="NZ_BMYX01000021.1"/>
</dbReference>
<dbReference type="GO" id="GO:0071973">
    <property type="term" value="P:bacterial-type flagellum-dependent cell motility"/>
    <property type="evidence" value="ECO:0007669"/>
    <property type="project" value="TreeGrafter"/>
</dbReference>
<reference evidence="8" key="1">
    <citation type="journal article" date="2014" name="Int. J. Syst. Evol. Microbiol.">
        <title>Complete genome sequence of Corynebacterium casei LMG S-19264T (=DSM 44701T), isolated from a smear-ripened cheese.</title>
        <authorList>
            <consortium name="US DOE Joint Genome Institute (JGI-PGF)"/>
            <person name="Walter F."/>
            <person name="Albersmeier A."/>
            <person name="Kalinowski J."/>
            <person name="Ruckert C."/>
        </authorList>
    </citation>
    <scope>NUCLEOTIDE SEQUENCE</scope>
    <source>
        <strain evidence="8">KCTC 32182</strain>
    </source>
</reference>
<feature type="domain" description="Flagellar hook-associated protein 2 C-terminal" evidence="7">
    <location>
        <begin position="227"/>
        <end position="380"/>
    </location>
</feature>
<comment type="subunit">
    <text evidence="2 5">Homopentamer.</text>
</comment>
<dbReference type="InterPro" id="IPR040026">
    <property type="entry name" value="FliD"/>
</dbReference>
<evidence type="ECO:0000259" key="6">
    <source>
        <dbReference type="Pfam" id="PF02465"/>
    </source>
</evidence>
<protein>
    <recommendedName>
        <fullName evidence="5">Flagellar hook-associated protein 2</fullName>
        <shortName evidence="5">HAP2</shortName>
    </recommendedName>
    <alternativeName>
        <fullName evidence="5">Flagellar cap protein</fullName>
    </alternativeName>
</protein>